<gene>
    <name evidence="2" type="ORF">Alo02nite_86330</name>
</gene>
<evidence type="ECO:0000313" key="3">
    <source>
        <dbReference type="Proteomes" id="UP000631312"/>
    </source>
</evidence>
<name>A0ABQ4AY45_9ACTN</name>
<organism evidence="2 3">
    <name type="scientific">Actinoplanes lobatus</name>
    <dbReference type="NCBI Taxonomy" id="113568"/>
    <lineage>
        <taxon>Bacteria</taxon>
        <taxon>Bacillati</taxon>
        <taxon>Actinomycetota</taxon>
        <taxon>Actinomycetes</taxon>
        <taxon>Micromonosporales</taxon>
        <taxon>Micromonosporaceae</taxon>
        <taxon>Actinoplanes</taxon>
    </lineage>
</organism>
<proteinExistence type="predicted"/>
<reference evidence="2 3" key="1">
    <citation type="submission" date="2021-01" db="EMBL/GenBank/DDBJ databases">
        <title>Whole genome shotgun sequence of Actinoplanes lobatus NBRC 12513.</title>
        <authorList>
            <person name="Komaki H."/>
            <person name="Tamura T."/>
        </authorList>
    </citation>
    <scope>NUCLEOTIDE SEQUENCE [LARGE SCALE GENOMIC DNA]</scope>
    <source>
        <strain evidence="2 3">NBRC 12513</strain>
    </source>
</reference>
<evidence type="ECO:0000313" key="2">
    <source>
        <dbReference type="EMBL" id="GIE45735.1"/>
    </source>
</evidence>
<keyword evidence="3" id="KW-1185">Reference proteome</keyword>
<accession>A0ABQ4AY45</accession>
<feature type="region of interest" description="Disordered" evidence="1">
    <location>
        <begin position="13"/>
        <end position="37"/>
    </location>
</feature>
<dbReference type="Proteomes" id="UP000631312">
    <property type="component" value="Unassembled WGS sequence"/>
</dbReference>
<protein>
    <submittedName>
        <fullName evidence="2">Uncharacterized protein</fullName>
    </submittedName>
</protein>
<feature type="compositionally biased region" description="Basic and acidic residues" evidence="1">
    <location>
        <begin position="13"/>
        <end position="34"/>
    </location>
</feature>
<evidence type="ECO:0000256" key="1">
    <source>
        <dbReference type="SAM" id="MobiDB-lite"/>
    </source>
</evidence>
<sequence>MRVGGVEDRLHRVDRAGADVAEHHPERTDDHGQAHDITPTTARAFVWRAVIRRRLLLVEHGEPLQAAATVIGTDSAQYRCHGGITVANTARVLHSEILDVLCGRRSPDQPVQSEFK</sequence>
<dbReference type="EMBL" id="BOMP01000172">
    <property type="protein sequence ID" value="GIE45735.1"/>
    <property type="molecule type" value="Genomic_DNA"/>
</dbReference>
<comment type="caution">
    <text evidence="2">The sequence shown here is derived from an EMBL/GenBank/DDBJ whole genome shotgun (WGS) entry which is preliminary data.</text>
</comment>